<protein>
    <recommendedName>
        <fullName evidence="2">Ribosome hibernation promoting factor</fullName>
        <shortName evidence="2">HPF</shortName>
    </recommendedName>
</protein>
<dbReference type="HAMAP" id="MF_00839">
    <property type="entry name" value="HPF"/>
    <property type="match status" value="1"/>
</dbReference>
<dbReference type="GO" id="GO:0045900">
    <property type="term" value="P:negative regulation of translational elongation"/>
    <property type="evidence" value="ECO:0007669"/>
    <property type="project" value="TreeGrafter"/>
</dbReference>
<dbReference type="InterPro" id="IPR003489">
    <property type="entry name" value="RHF/RaiA"/>
</dbReference>
<comment type="subunit">
    <text evidence="2">Interacts with 100S ribosomes.</text>
</comment>
<comment type="subcellular location">
    <subcellularLocation>
        <location evidence="2">Cytoplasm</location>
    </subcellularLocation>
</comment>
<dbReference type="KEGG" id="pbf:CFX0092_A0981"/>
<evidence type="ECO:0000256" key="2">
    <source>
        <dbReference type="HAMAP-Rule" id="MF_00839"/>
    </source>
</evidence>
<proteinExistence type="inferred from homology"/>
<dbReference type="InterPro" id="IPR032528">
    <property type="entry name" value="Ribosom_S30AE_C"/>
</dbReference>
<dbReference type="InterPro" id="IPR050574">
    <property type="entry name" value="HPF/YfiA_ribosome-assoc"/>
</dbReference>
<dbReference type="NCBIfam" id="TIGR00741">
    <property type="entry name" value="yfiA"/>
    <property type="match status" value="1"/>
</dbReference>
<dbReference type="Pfam" id="PF02482">
    <property type="entry name" value="Ribosomal_S30AE"/>
    <property type="match status" value="1"/>
</dbReference>
<dbReference type="Pfam" id="PF16321">
    <property type="entry name" value="Ribosom_S30AE_C"/>
    <property type="match status" value="1"/>
</dbReference>
<comment type="function">
    <text evidence="2">Required for dimerization of active 70S ribosomes into 100S ribosomes in stationary phase; 100S ribosomes are translationally inactive and sometimes present during exponential growth.</text>
</comment>
<dbReference type="InterPro" id="IPR038416">
    <property type="entry name" value="Ribosom_S30AE_C_sf"/>
</dbReference>
<dbReference type="RefSeq" id="WP_095042428.1">
    <property type="nucleotide sequence ID" value="NZ_LN890655.1"/>
</dbReference>
<dbReference type="Proteomes" id="UP000215027">
    <property type="component" value="Chromosome I"/>
</dbReference>
<gene>
    <name evidence="2" type="primary">hpf</name>
    <name evidence="4" type="ORF">CFX0092_A0981</name>
</gene>
<dbReference type="Gene3D" id="3.30.505.50">
    <property type="entry name" value="Sigma 54 modulation/S30EA ribosomal protein, C-terminal domain"/>
    <property type="match status" value="1"/>
</dbReference>
<feature type="domain" description="Sigma 54 modulation/S30EA ribosomal protein C-terminal" evidence="3">
    <location>
        <begin position="123"/>
        <end position="179"/>
    </location>
</feature>
<dbReference type="EMBL" id="LN890655">
    <property type="protein sequence ID" value="CUS02859.2"/>
    <property type="molecule type" value="Genomic_DNA"/>
</dbReference>
<dbReference type="GO" id="GO:0022627">
    <property type="term" value="C:cytosolic small ribosomal subunit"/>
    <property type="evidence" value="ECO:0007669"/>
    <property type="project" value="TreeGrafter"/>
</dbReference>
<dbReference type="Gene3D" id="3.30.160.100">
    <property type="entry name" value="Ribosome hibernation promotion factor-like"/>
    <property type="match status" value="1"/>
</dbReference>
<comment type="similarity">
    <text evidence="2">Belongs to the HPF/YfiA ribosome-associated protein family. Long HPF subfamily.</text>
</comment>
<evidence type="ECO:0000256" key="1">
    <source>
        <dbReference type="ARBA" id="ARBA00022845"/>
    </source>
</evidence>
<evidence type="ECO:0000259" key="3">
    <source>
        <dbReference type="Pfam" id="PF16321"/>
    </source>
</evidence>
<dbReference type="GO" id="GO:0043024">
    <property type="term" value="F:ribosomal small subunit binding"/>
    <property type="evidence" value="ECO:0007669"/>
    <property type="project" value="TreeGrafter"/>
</dbReference>
<dbReference type="SUPFAM" id="SSF69754">
    <property type="entry name" value="Ribosome binding protein Y (YfiA homologue)"/>
    <property type="match status" value="1"/>
</dbReference>
<dbReference type="InterPro" id="IPR034694">
    <property type="entry name" value="HPF_long/plastid"/>
</dbReference>
<evidence type="ECO:0000313" key="4">
    <source>
        <dbReference type="EMBL" id="CUS02859.2"/>
    </source>
</evidence>
<dbReference type="CDD" id="cd00552">
    <property type="entry name" value="RaiA"/>
    <property type="match status" value="1"/>
</dbReference>
<sequence>MELQITSNNMEVTPRLRTYVEKKTARLDRYLPSLTGIQVTLAMENTRSAVQRHVAEITIRDERGTILRAEERHSDMFAAIDAVVDKLYRQIERYRGKRKAKTRGKGEEQDLGEPLPIAEEFVEEEQVIVRHKRFALHPMSPEEAVDQMELLGHDFYVFFNADEDGVNVIYRRRDGTFGLLQPEMG</sequence>
<organism evidence="4 5">
    <name type="scientific">Candidatus Promineifilum breve</name>
    <dbReference type="NCBI Taxonomy" id="1806508"/>
    <lineage>
        <taxon>Bacteria</taxon>
        <taxon>Bacillati</taxon>
        <taxon>Chloroflexota</taxon>
        <taxon>Ardenticatenia</taxon>
        <taxon>Candidatus Promineifilales</taxon>
        <taxon>Candidatus Promineifilaceae</taxon>
        <taxon>Candidatus Promineifilum</taxon>
    </lineage>
</organism>
<accession>A0A160T151</accession>
<reference evidence="4" key="1">
    <citation type="submission" date="2016-01" db="EMBL/GenBank/DDBJ databases">
        <authorList>
            <person name="Mcilroy J.S."/>
            <person name="Karst M S."/>
            <person name="Albertsen M."/>
        </authorList>
    </citation>
    <scope>NUCLEOTIDE SEQUENCE</scope>
    <source>
        <strain evidence="4">Cfx-K</strain>
    </source>
</reference>
<name>A0A160T151_9CHLR</name>
<keyword evidence="1 2" id="KW-0810">Translation regulation</keyword>
<dbReference type="PANTHER" id="PTHR33231">
    <property type="entry name" value="30S RIBOSOMAL PROTEIN"/>
    <property type="match status" value="1"/>
</dbReference>
<dbReference type="AlphaFoldDB" id="A0A160T151"/>
<keyword evidence="5" id="KW-1185">Reference proteome</keyword>
<dbReference type="InterPro" id="IPR036567">
    <property type="entry name" value="RHF-like"/>
</dbReference>
<keyword evidence="2" id="KW-0963">Cytoplasm</keyword>
<dbReference type="OrthoDB" id="9794975at2"/>
<evidence type="ECO:0000313" key="5">
    <source>
        <dbReference type="Proteomes" id="UP000215027"/>
    </source>
</evidence>
<dbReference type="PANTHER" id="PTHR33231:SF1">
    <property type="entry name" value="30S RIBOSOMAL PROTEIN"/>
    <property type="match status" value="1"/>
</dbReference>